<evidence type="ECO:0000256" key="1">
    <source>
        <dbReference type="SAM" id="SignalP"/>
    </source>
</evidence>
<dbReference type="AlphaFoldDB" id="A0A4V4HEV7"/>
<proteinExistence type="predicted"/>
<feature type="signal peptide" evidence="1">
    <location>
        <begin position="1"/>
        <end position="19"/>
    </location>
</feature>
<reference evidence="2 3" key="1">
    <citation type="journal article" date="2019" name="Nat. Ecol. Evol.">
        <title>Megaphylogeny resolves global patterns of mushroom evolution.</title>
        <authorList>
            <person name="Varga T."/>
            <person name="Krizsan K."/>
            <person name="Foldi C."/>
            <person name="Dima B."/>
            <person name="Sanchez-Garcia M."/>
            <person name="Sanchez-Ramirez S."/>
            <person name="Szollosi G.J."/>
            <person name="Szarkandi J.G."/>
            <person name="Papp V."/>
            <person name="Albert L."/>
            <person name="Andreopoulos W."/>
            <person name="Angelini C."/>
            <person name="Antonin V."/>
            <person name="Barry K.W."/>
            <person name="Bougher N.L."/>
            <person name="Buchanan P."/>
            <person name="Buyck B."/>
            <person name="Bense V."/>
            <person name="Catcheside P."/>
            <person name="Chovatia M."/>
            <person name="Cooper J."/>
            <person name="Damon W."/>
            <person name="Desjardin D."/>
            <person name="Finy P."/>
            <person name="Geml J."/>
            <person name="Haridas S."/>
            <person name="Hughes K."/>
            <person name="Justo A."/>
            <person name="Karasinski D."/>
            <person name="Kautmanova I."/>
            <person name="Kiss B."/>
            <person name="Kocsube S."/>
            <person name="Kotiranta H."/>
            <person name="LaButti K.M."/>
            <person name="Lechner B.E."/>
            <person name="Liimatainen K."/>
            <person name="Lipzen A."/>
            <person name="Lukacs Z."/>
            <person name="Mihaltcheva S."/>
            <person name="Morgado L.N."/>
            <person name="Niskanen T."/>
            <person name="Noordeloos M.E."/>
            <person name="Ohm R.A."/>
            <person name="Ortiz-Santana B."/>
            <person name="Ovrebo C."/>
            <person name="Racz N."/>
            <person name="Riley R."/>
            <person name="Savchenko A."/>
            <person name="Shiryaev A."/>
            <person name="Soop K."/>
            <person name="Spirin V."/>
            <person name="Szebenyi C."/>
            <person name="Tomsovsky M."/>
            <person name="Tulloss R.E."/>
            <person name="Uehling J."/>
            <person name="Grigoriev I.V."/>
            <person name="Vagvolgyi C."/>
            <person name="Papp T."/>
            <person name="Martin F.M."/>
            <person name="Miettinen O."/>
            <person name="Hibbett D.S."/>
            <person name="Nagy L.G."/>
        </authorList>
    </citation>
    <scope>NUCLEOTIDE SEQUENCE [LARGE SCALE GENOMIC DNA]</scope>
    <source>
        <strain evidence="2 3">CBS 962.96</strain>
    </source>
</reference>
<keyword evidence="3" id="KW-1185">Reference proteome</keyword>
<protein>
    <submittedName>
        <fullName evidence="2">Uncharacterized protein</fullName>
    </submittedName>
</protein>
<evidence type="ECO:0000313" key="2">
    <source>
        <dbReference type="EMBL" id="THU92585.1"/>
    </source>
</evidence>
<dbReference type="Proteomes" id="UP000297245">
    <property type="component" value="Unassembled WGS sequence"/>
</dbReference>
<evidence type="ECO:0000313" key="3">
    <source>
        <dbReference type="Proteomes" id="UP000297245"/>
    </source>
</evidence>
<dbReference type="EMBL" id="ML179274">
    <property type="protein sequence ID" value="THU92585.1"/>
    <property type="molecule type" value="Genomic_DNA"/>
</dbReference>
<keyword evidence="1" id="KW-0732">Signal</keyword>
<organism evidence="2 3">
    <name type="scientific">Dendrothele bispora (strain CBS 962.96)</name>
    <dbReference type="NCBI Taxonomy" id="1314807"/>
    <lineage>
        <taxon>Eukaryota</taxon>
        <taxon>Fungi</taxon>
        <taxon>Dikarya</taxon>
        <taxon>Basidiomycota</taxon>
        <taxon>Agaricomycotina</taxon>
        <taxon>Agaricomycetes</taxon>
        <taxon>Agaricomycetidae</taxon>
        <taxon>Agaricales</taxon>
        <taxon>Agaricales incertae sedis</taxon>
        <taxon>Dendrothele</taxon>
    </lineage>
</organism>
<feature type="chain" id="PRO_5020528087" evidence="1">
    <location>
        <begin position="20"/>
        <end position="60"/>
    </location>
</feature>
<gene>
    <name evidence="2" type="ORF">K435DRAFT_208503</name>
</gene>
<name>A0A4V4HEV7_DENBC</name>
<accession>A0A4V4HEV7</accession>
<sequence length="60" mass="6734">MVLLAGFITLLDLSSLASSVPAAQQPFRSGWNSLVWSNDWSTLNKSIYPPRISFRVKIRP</sequence>